<dbReference type="InterPro" id="IPR018109">
    <property type="entry name" value="Folylpolyglutamate_synth_CS"/>
</dbReference>
<keyword evidence="8 9" id="KW-0131">Cell cycle</keyword>
<keyword evidence="4 9" id="KW-0436">Ligase</keyword>
<feature type="domain" description="Mur ligase C-terminal" evidence="11">
    <location>
        <begin position="319"/>
        <end position="431"/>
    </location>
</feature>
<evidence type="ECO:0000259" key="12">
    <source>
        <dbReference type="Pfam" id="PF08245"/>
    </source>
</evidence>
<name>A0ABT6Q103_9PROT</name>
<dbReference type="InterPro" id="IPR005762">
    <property type="entry name" value="MurD"/>
</dbReference>
<proteinExistence type="inferred from homology"/>
<keyword evidence="14" id="KW-1185">Reference proteome</keyword>
<dbReference type="Pfam" id="PF08245">
    <property type="entry name" value="Mur_ligase_M"/>
    <property type="match status" value="1"/>
</dbReference>
<keyword evidence="9 10" id="KW-0133">Cell shape</keyword>
<evidence type="ECO:0000256" key="2">
    <source>
        <dbReference type="ARBA" id="ARBA00004752"/>
    </source>
</evidence>
<dbReference type="NCBIfam" id="TIGR01087">
    <property type="entry name" value="murD"/>
    <property type="match status" value="1"/>
</dbReference>
<comment type="catalytic activity">
    <reaction evidence="9 10">
        <text>UDP-N-acetyl-alpha-D-muramoyl-L-alanine + D-glutamate + ATP = UDP-N-acetyl-alpha-D-muramoyl-L-alanyl-D-glutamate + ADP + phosphate + H(+)</text>
        <dbReference type="Rhea" id="RHEA:16429"/>
        <dbReference type="ChEBI" id="CHEBI:15378"/>
        <dbReference type="ChEBI" id="CHEBI:29986"/>
        <dbReference type="ChEBI" id="CHEBI:30616"/>
        <dbReference type="ChEBI" id="CHEBI:43474"/>
        <dbReference type="ChEBI" id="CHEBI:83898"/>
        <dbReference type="ChEBI" id="CHEBI:83900"/>
        <dbReference type="ChEBI" id="CHEBI:456216"/>
        <dbReference type="EC" id="6.3.2.9"/>
    </reaction>
</comment>
<keyword evidence="9 10" id="KW-0573">Peptidoglycan synthesis</keyword>
<dbReference type="RefSeq" id="WP_281447882.1">
    <property type="nucleotide sequence ID" value="NZ_JASBAO010000001.1"/>
</dbReference>
<feature type="domain" description="Mur ligase central" evidence="12">
    <location>
        <begin position="119"/>
        <end position="295"/>
    </location>
</feature>
<dbReference type="InterPro" id="IPR013221">
    <property type="entry name" value="Mur_ligase_cen"/>
</dbReference>
<keyword evidence="3 9" id="KW-0963">Cytoplasm</keyword>
<evidence type="ECO:0000256" key="9">
    <source>
        <dbReference type="HAMAP-Rule" id="MF_00639"/>
    </source>
</evidence>
<evidence type="ECO:0000256" key="6">
    <source>
        <dbReference type="ARBA" id="ARBA00022741"/>
    </source>
</evidence>
<dbReference type="SUPFAM" id="SSF53623">
    <property type="entry name" value="MurD-like peptide ligases, catalytic domain"/>
    <property type="match status" value="1"/>
</dbReference>
<comment type="pathway">
    <text evidence="2 9 10">Cell wall biogenesis; peptidoglycan biosynthesis.</text>
</comment>
<evidence type="ECO:0000256" key="7">
    <source>
        <dbReference type="ARBA" id="ARBA00022840"/>
    </source>
</evidence>
<comment type="caution">
    <text evidence="13">The sequence shown here is derived from an EMBL/GenBank/DDBJ whole genome shotgun (WGS) entry which is preliminary data.</text>
</comment>
<comment type="subcellular location">
    <subcellularLocation>
        <location evidence="1 9 10">Cytoplasm</location>
    </subcellularLocation>
</comment>
<dbReference type="EMBL" id="JASBAO010000001">
    <property type="protein sequence ID" value="MDI2090759.1"/>
    <property type="molecule type" value="Genomic_DNA"/>
</dbReference>
<dbReference type="HAMAP" id="MF_00639">
    <property type="entry name" value="MurD"/>
    <property type="match status" value="1"/>
</dbReference>
<keyword evidence="7 9" id="KW-0067">ATP-binding</keyword>
<dbReference type="Gene3D" id="3.40.1190.10">
    <property type="entry name" value="Mur-like, catalytic domain"/>
    <property type="match status" value="1"/>
</dbReference>
<organism evidence="13 14">
    <name type="scientific">Commensalibacter oyaizuii</name>
    <dbReference type="NCBI Taxonomy" id="3043873"/>
    <lineage>
        <taxon>Bacteria</taxon>
        <taxon>Pseudomonadati</taxon>
        <taxon>Pseudomonadota</taxon>
        <taxon>Alphaproteobacteria</taxon>
        <taxon>Acetobacterales</taxon>
        <taxon>Acetobacteraceae</taxon>
    </lineage>
</organism>
<dbReference type="SUPFAM" id="SSF53244">
    <property type="entry name" value="MurD-like peptide ligases, peptide-binding domain"/>
    <property type="match status" value="1"/>
</dbReference>
<dbReference type="PROSITE" id="PS01011">
    <property type="entry name" value="FOLYLPOLYGLU_SYNT_1"/>
    <property type="match status" value="1"/>
</dbReference>
<evidence type="ECO:0000256" key="8">
    <source>
        <dbReference type="ARBA" id="ARBA00023306"/>
    </source>
</evidence>
<sequence length="464" mass="50479">MDFSPTLFQDHRYAILGLGKNGIAAAQRLLAMGAEIQLWDDQEKKRCEISPQLQQYLSPLTTLQGFNALVLSPGIPHHLPKPHPVAQMAIDQNIPILSDAELLYRAVKKSGSTARFVAITGTNGKSTTTVLLTHLLDHAGIPAVAGGNLGPAALSLPFLGNDGVYVLEMSSYMLERLPSFAATIACLLNLTPDHLERHGDMNGYIDAKLHIFDRQSLDNLAVIGIEDDHCTNIIQHLKTNHSVTIKTIAGSYKTANVWVKDGILQDYEGILADLGLAPLLPGDHNAQNAAAAVTMALALGVDRSKIQQGLNTYQGLAHRQRPIATLNEITFVNDSKATNADAASKALACYSELVWIAGGMAKTNGIEDLVPYFPRIKLALLIGQDAPTLAHTLQKHNVPYKIVETLEHAVPEAFTFAQQRHIHTVLLSPACASFDQYNSFEERGDHFAQLVQQLALSVKHTQKN</sequence>
<evidence type="ECO:0000256" key="3">
    <source>
        <dbReference type="ARBA" id="ARBA00022490"/>
    </source>
</evidence>
<feature type="binding site" evidence="9">
    <location>
        <begin position="121"/>
        <end position="127"/>
    </location>
    <ligand>
        <name>ATP</name>
        <dbReference type="ChEBI" id="CHEBI:30616"/>
    </ligand>
</feature>
<dbReference type="SUPFAM" id="SSF51984">
    <property type="entry name" value="MurCD N-terminal domain"/>
    <property type="match status" value="1"/>
</dbReference>
<dbReference type="Pfam" id="PF02875">
    <property type="entry name" value="Mur_ligase_C"/>
    <property type="match status" value="1"/>
</dbReference>
<dbReference type="Gene3D" id="3.90.190.20">
    <property type="entry name" value="Mur ligase, C-terminal domain"/>
    <property type="match status" value="1"/>
</dbReference>
<evidence type="ECO:0000256" key="10">
    <source>
        <dbReference type="RuleBase" id="RU003664"/>
    </source>
</evidence>
<keyword evidence="5 9" id="KW-0132">Cell division</keyword>
<evidence type="ECO:0000256" key="1">
    <source>
        <dbReference type="ARBA" id="ARBA00004496"/>
    </source>
</evidence>
<evidence type="ECO:0000259" key="11">
    <source>
        <dbReference type="Pfam" id="PF02875"/>
    </source>
</evidence>
<dbReference type="GO" id="GO:0008764">
    <property type="term" value="F:UDP-N-acetylmuramoylalanine-D-glutamate ligase activity"/>
    <property type="evidence" value="ECO:0007669"/>
    <property type="project" value="UniProtKB-EC"/>
</dbReference>
<dbReference type="EC" id="6.3.2.9" evidence="9 10"/>
<accession>A0ABT6Q103</accession>
<evidence type="ECO:0000256" key="5">
    <source>
        <dbReference type="ARBA" id="ARBA00022618"/>
    </source>
</evidence>
<keyword evidence="9 10" id="KW-0961">Cell wall biogenesis/degradation</keyword>
<evidence type="ECO:0000313" key="13">
    <source>
        <dbReference type="EMBL" id="MDI2090759.1"/>
    </source>
</evidence>
<protein>
    <recommendedName>
        <fullName evidence="9 10">UDP-N-acetylmuramoylalanine--D-glutamate ligase</fullName>
        <ecNumber evidence="9 10">6.3.2.9</ecNumber>
    </recommendedName>
    <alternativeName>
        <fullName evidence="9">D-glutamic acid-adding enzyme</fullName>
    </alternativeName>
    <alternativeName>
        <fullName evidence="9">UDP-N-acetylmuramoyl-L-alanyl-D-glutamate synthetase</fullName>
    </alternativeName>
</protein>
<dbReference type="InterPro" id="IPR036615">
    <property type="entry name" value="Mur_ligase_C_dom_sf"/>
</dbReference>
<keyword evidence="6 9" id="KW-0547">Nucleotide-binding</keyword>
<dbReference type="PANTHER" id="PTHR43692">
    <property type="entry name" value="UDP-N-ACETYLMURAMOYLALANINE--D-GLUTAMATE LIGASE"/>
    <property type="match status" value="1"/>
</dbReference>
<dbReference type="Proteomes" id="UP001431634">
    <property type="component" value="Unassembled WGS sequence"/>
</dbReference>
<dbReference type="InterPro" id="IPR004101">
    <property type="entry name" value="Mur_ligase_C"/>
</dbReference>
<dbReference type="PANTHER" id="PTHR43692:SF1">
    <property type="entry name" value="UDP-N-ACETYLMURAMOYLALANINE--D-GLUTAMATE LIGASE"/>
    <property type="match status" value="1"/>
</dbReference>
<evidence type="ECO:0000313" key="14">
    <source>
        <dbReference type="Proteomes" id="UP001431634"/>
    </source>
</evidence>
<comment type="function">
    <text evidence="9 10">Cell wall formation. Catalyzes the addition of glutamate to the nucleotide precursor UDP-N-acetylmuramoyl-L-alanine (UMA).</text>
</comment>
<dbReference type="InterPro" id="IPR036565">
    <property type="entry name" value="Mur-like_cat_sf"/>
</dbReference>
<reference evidence="13" key="1">
    <citation type="submission" date="2023-05" db="EMBL/GenBank/DDBJ databases">
        <title>Whole genome sequence of Commensalibacter sp.</title>
        <authorList>
            <person name="Charoenyingcharoen P."/>
            <person name="Yukphan P."/>
        </authorList>
    </citation>
    <scope>NUCLEOTIDE SEQUENCE</scope>
    <source>
        <strain evidence="13">TBRC 16381</strain>
    </source>
</reference>
<dbReference type="Gene3D" id="3.40.50.720">
    <property type="entry name" value="NAD(P)-binding Rossmann-like Domain"/>
    <property type="match status" value="1"/>
</dbReference>
<comment type="similarity">
    <text evidence="9">Belongs to the MurCDEF family.</text>
</comment>
<gene>
    <name evidence="9 13" type="primary">murD</name>
    <name evidence="13" type="ORF">QJV27_05065</name>
</gene>
<evidence type="ECO:0000256" key="4">
    <source>
        <dbReference type="ARBA" id="ARBA00022598"/>
    </source>
</evidence>